<accession>A0A165WF12</accession>
<reference evidence="1 2" key="1">
    <citation type="journal article" date="2016" name="Mol. Biol. Evol.">
        <title>Comparative Genomics of Early-Diverging Mushroom-Forming Fungi Provides Insights into the Origins of Lignocellulose Decay Capabilities.</title>
        <authorList>
            <person name="Nagy L.G."/>
            <person name="Riley R."/>
            <person name="Tritt A."/>
            <person name="Adam C."/>
            <person name="Daum C."/>
            <person name="Floudas D."/>
            <person name="Sun H."/>
            <person name="Yadav J.S."/>
            <person name="Pangilinan J."/>
            <person name="Larsson K.H."/>
            <person name="Matsuura K."/>
            <person name="Barry K."/>
            <person name="Labutti K."/>
            <person name="Kuo R."/>
            <person name="Ohm R.A."/>
            <person name="Bhattacharya S.S."/>
            <person name="Shirouzu T."/>
            <person name="Yoshinaga Y."/>
            <person name="Martin F.M."/>
            <person name="Grigoriev I.V."/>
            <person name="Hibbett D.S."/>
        </authorList>
    </citation>
    <scope>NUCLEOTIDE SEQUENCE [LARGE SCALE GENOMIC DNA]</scope>
    <source>
        <strain evidence="1 2">HHB10207 ss-3</strain>
    </source>
</reference>
<gene>
    <name evidence="1" type="ORF">SISSUDRAFT_995550</name>
</gene>
<protein>
    <submittedName>
        <fullName evidence="1">Uncharacterized protein</fullName>
    </submittedName>
</protein>
<dbReference type="Proteomes" id="UP000076798">
    <property type="component" value="Unassembled WGS sequence"/>
</dbReference>
<evidence type="ECO:0000313" key="1">
    <source>
        <dbReference type="EMBL" id="KZT31076.1"/>
    </source>
</evidence>
<keyword evidence="2" id="KW-1185">Reference proteome</keyword>
<dbReference type="EMBL" id="KV428904">
    <property type="protein sequence ID" value="KZT31076.1"/>
    <property type="molecule type" value="Genomic_DNA"/>
</dbReference>
<evidence type="ECO:0000313" key="2">
    <source>
        <dbReference type="Proteomes" id="UP000076798"/>
    </source>
</evidence>
<dbReference type="STRING" id="1314776.A0A165WF12"/>
<sequence length="274" mass="30550">MTSAESTKLALTIRAVVHAALRVVFEPLRIPSAEGAAIECGDKKIRVLHPGFAIASMDYEEAAVESLNRGVRARHPCGACHVETSEQHATGRHFPRRTISEMKAMLQEALAAKTLKAEKEILQKFGSYLLENAFWCLEHSNIYLALCYDILHSDDLGKLKKLFKLLKVHLNELGLGGALNEVFSTLPPYPGLKHFNSVTTIEYTDGNTMFHIMKVLKWKLDHPKRHALTHVFEDIKEKGSLINSSTRTGESMIQEIKASCYQTNGKDTDKGVGH</sequence>
<dbReference type="InterPro" id="IPR041078">
    <property type="entry name" value="Plavaka"/>
</dbReference>
<dbReference type="Pfam" id="PF18759">
    <property type="entry name" value="Plavaka"/>
    <property type="match status" value="1"/>
</dbReference>
<dbReference type="AlphaFoldDB" id="A0A165WF12"/>
<proteinExistence type="predicted"/>
<dbReference type="OrthoDB" id="3239511at2759"/>
<name>A0A165WF12_9AGAM</name>
<organism evidence="1 2">
    <name type="scientific">Sistotremastrum suecicum HHB10207 ss-3</name>
    <dbReference type="NCBI Taxonomy" id="1314776"/>
    <lineage>
        <taxon>Eukaryota</taxon>
        <taxon>Fungi</taxon>
        <taxon>Dikarya</taxon>
        <taxon>Basidiomycota</taxon>
        <taxon>Agaricomycotina</taxon>
        <taxon>Agaricomycetes</taxon>
        <taxon>Sistotremastrales</taxon>
        <taxon>Sistotremastraceae</taxon>
        <taxon>Sistotremastrum</taxon>
    </lineage>
</organism>